<keyword evidence="1" id="KW-0472">Membrane</keyword>
<keyword evidence="1" id="KW-0812">Transmembrane</keyword>
<proteinExistence type="predicted"/>
<evidence type="ECO:0000313" key="2">
    <source>
        <dbReference type="EMBL" id="MEU6823644.1"/>
    </source>
</evidence>
<keyword evidence="3" id="KW-1185">Reference proteome</keyword>
<feature type="transmembrane region" description="Helical" evidence="1">
    <location>
        <begin position="37"/>
        <end position="57"/>
    </location>
</feature>
<accession>A0ABV3BRK4</accession>
<evidence type="ECO:0000256" key="1">
    <source>
        <dbReference type="SAM" id="Phobius"/>
    </source>
</evidence>
<reference evidence="2 3" key="1">
    <citation type="submission" date="2024-06" db="EMBL/GenBank/DDBJ databases">
        <title>The Natural Products Discovery Center: Release of the First 8490 Sequenced Strains for Exploring Actinobacteria Biosynthetic Diversity.</title>
        <authorList>
            <person name="Kalkreuter E."/>
            <person name="Kautsar S.A."/>
            <person name="Yang D."/>
            <person name="Bader C.D."/>
            <person name="Teijaro C.N."/>
            <person name="Fluegel L."/>
            <person name="Davis C.M."/>
            <person name="Simpson J.R."/>
            <person name="Lauterbach L."/>
            <person name="Steele A.D."/>
            <person name="Gui C."/>
            <person name="Meng S."/>
            <person name="Li G."/>
            <person name="Viehrig K."/>
            <person name="Ye F."/>
            <person name="Su P."/>
            <person name="Kiefer A.F."/>
            <person name="Nichols A."/>
            <person name="Cepeda A.J."/>
            <person name="Yan W."/>
            <person name="Fan B."/>
            <person name="Jiang Y."/>
            <person name="Adhikari A."/>
            <person name="Zheng C.-J."/>
            <person name="Schuster L."/>
            <person name="Cowan T.M."/>
            <person name="Smanski M.J."/>
            <person name="Chevrette M.G."/>
            <person name="De Carvalho L.P.S."/>
            <person name="Shen B."/>
        </authorList>
    </citation>
    <scope>NUCLEOTIDE SEQUENCE [LARGE SCALE GENOMIC DNA]</scope>
    <source>
        <strain evidence="2 3">NPDC046838</strain>
    </source>
</reference>
<dbReference type="InterPro" id="IPR021741">
    <property type="entry name" value="DUF3311"/>
</dbReference>
<protein>
    <submittedName>
        <fullName evidence="2">DUF3311 domain-containing protein</fullName>
    </submittedName>
</protein>
<feature type="transmembrane region" description="Helical" evidence="1">
    <location>
        <begin position="7"/>
        <end position="25"/>
    </location>
</feature>
<gene>
    <name evidence="2" type="ORF">ABZ921_23670</name>
</gene>
<name>A0ABV3BRK4_9ACTN</name>
<evidence type="ECO:0000313" key="3">
    <source>
        <dbReference type="Proteomes" id="UP001551176"/>
    </source>
</evidence>
<keyword evidence="1" id="KW-1133">Transmembrane helix</keyword>
<dbReference type="Pfam" id="PF11755">
    <property type="entry name" value="DUF3311"/>
    <property type="match status" value="1"/>
</dbReference>
<dbReference type="EMBL" id="JBEYXV010000012">
    <property type="protein sequence ID" value="MEU6823644.1"/>
    <property type="molecule type" value="Genomic_DNA"/>
</dbReference>
<organism evidence="2 3">
    <name type="scientific">Streptomyces atriruber</name>
    <dbReference type="NCBI Taxonomy" id="545121"/>
    <lineage>
        <taxon>Bacteria</taxon>
        <taxon>Bacillati</taxon>
        <taxon>Actinomycetota</taxon>
        <taxon>Actinomycetes</taxon>
        <taxon>Kitasatosporales</taxon>
        <taxon>Streptomycetaceae</taxon>
        <taxon>Streptomyces</taxon>
    </lineage>
</organism>
<dbReference type="RefSeq" id="WP_359352480.1">
    <property type="nucleotide sequence ID" value="NZ_JBEYXV010000012.1"/>
</dbReference>
<comment type="caution">
    <text evidence="2">The sequence shown here is derived from an EMBL/GenBank/DDBJ whole genome shotgun (WGS) entry which is preliminary data.</text>
</comment>
<sequence length="78" mass="8924">MIARRPHLLWLLGPFVLYLGVLPFANRVRPVVLGLPFLFFWLLCATVLTPICVWLAHRGDRKRGDRKRAARASAERAS</sequence>
<dbReference type="Proteomes" id="UP001551176">
    <property type="component" value="Unassembled WGS sequence"/>
</dbReference>